<sequence length="367" mass="41528">MGKKGSSWFSSVKKVFKPSPKELQDKKKDNGEKWQYDAPEARRALRALKGLVRLQALVRGHNVRKQAQMTMRCMQALVRVQARVRARRLQLTHDKLQKKVEEVDQKPKSPLKSNDIGAWDNRHQSSERIKENASRRHDAVMKRERALAYAFSYQQEQQHFQPDLNNNEIGPHVDEREKAQWGWNWLERWMSSQPHQARQMGHKENSYTTLPTTTTTTNTDEMSEKTVEMDIIAHSGLSNINMGLVNRDSIESSPYPTKQRQMGLNDGPSYMAPTQSAKAKVRSQGTVKQRGPYGPQWNPSTRRGLAVESGCDSSSSGGGTTFHAPRSPSPKSNGARLNSRRASSCSPNPNGMDDWPLGGPAWRHDFG</sequence>
<evidence type="ECO:0000256" key="3">
    <source>
        <dbReference type="SAM" id="MobiDB-lite"/>
    </source>
</evidence>
<feature type="compositionally biased region" description="Low complexity" evidence="3">
    <location>
        <begin position="208"/>
        <end position="219"/>
    </location>
</feature>
<dbReference type="InterPro" id="IPR025064">
    <property type="entry name" value="DUF4005"/>
</dbReference>
<feature type="compositionally biased region" description="Basic and acidic residues" evidence="3">
    <location>
        <begin position="120"/>
        <end position="137"/>
    </location>
</feature>
<feature type="region of interest" description="Disordered" evidence="3">
    <location>
        <begin position="248"/>
        <end position="367"/>
    </location>
</feature>
<evidence type="ECO:0000313" key="5">
    <source>
        <dbReference type="EMBL" id="KAK7828166.1"/>
    </source>
</evidence>
<feature type="domain" description="DUF4005" evidence="4">
    <location>
        <begin position="264"/>
        <end position="315"/>
    </location>
</feature>
<comment type="similarity">
    <text evidence="2">Belongs to the IQD family.</text>
</comment>
<evidence type="ECO:0000259" key="4">
    <source>
        <dbReference type="Pfam" id="PF13178"/>
    </source>
</evidence>
<protein>
    <submittedName>
        <fullName evidence="5">Protein iq-domain 1</fullName>
    </submittedName>
</protein>
<keyword evidence="1" id="KW-0112">Calmodulin-binding</keyword>
<organism evidence="5 6">
    <name type="scientific">Quercus suber</name>
    <name type="common">Cork oak</name>
    <dbReference type="NCBI Taxonomy" id="58331"/>
    <lineage>
        <taxon>Eukaryota</taxon>
        <taxon>Viridiplantae</taxon>
        <taxon>Streptophyta</taxon>
        <taxon>Embryophyta</taxon>
        <taxon>Tracheophyta</taxon>
        <taxon>Spermatophyta</taxon>
        <taxon>Magnoliopsida</taxon>
        <taxon>eudicotyledons</taxon>
        <taxon>Gunneridae</taxon>
        <taxon>Pentapetalae</taxon>
        <taxon>rosids</taxon>
        <taxon>fabids</taxon>
        <taxon>Fagales</taxon>
        <taxon>Fagaceae</taxon>
        <taxon>Quercus</taxon>
    </lineage>
</organism>
<reference evidence="5 6" key="1">
    <citation type="journal article" date="2018" name="Sci. Data">
        <title>The draft genome sequence of cork oak.</title>
        <authorList>
            <person name="Ramos A.M."/>
            <person name="Usie A."/>
            <person name="Barbosa P."/>
            <person name="Barros P.M."/>
            <person name="Capote T."/>
            <person name="Chaves I."/>
            <person name="Simoes F."/>
            <person name="Abreu I."/>
            <person name="Carrasquinho I."/>
            <person name="Faro C."/>
            <person name="Guimaraes J.B."/>
            <person name="Mendonca D."/>
            <person name="Nobrega F."/>
            <person name="Rodrigues L."/>
            <person name="Saibo N.J.M."/>
            <person name="Varela M.C."/>
            <person name="Egas C."/>
            <person name="Matos J."/>
            <person name="Miguel C.M."/>
            <person name="Oliveira M.M."/>
            <person name="Ricardo C.P."/>
            <person name="Goncalves S."/>
        </authorList>
    </citation>
    <scope>NUCLEOTIDE SEQUENCE [LARGE SCALE GENOMIC DNA]</scope>
    <source>
        <strain evidence="6">cv. HL8</strain>
    </source>
</reference>
<proteinExistence type="inferred from homology"/>
<feature type="region of interest" description="Disordered" evidence="3">
    <location>
        <begin position="99"/>
        <end position="137"/>
    </location>
</feature>
<dbReference type="AlphaFoldDB" id="A0AAW0JPI2"/>
<dbReference type="EMBL" id="PKMF04000508">
    <property type="protein sequence ID" value="KAK7828166.1"/>
    <property type="molecule type" value="Genomic_DNA"/>
</dbReference>
<name>A0AAW0JPI2_QUESU</name>
<dbReference type="Pfam" id="PF13178">
    <property type="entry name" value="DUF4005"/>
    <property type="match status" value="1"/>
</dbReference>
<dbReference type="PANTHER" id="PTHR32295">
    <property type="entry name" value="IQ-DOMAIN 5-RELATED"/>
    <property type="match status" value="1"/>
</dbReference>
<feature type="region of interest" description="Disordered" evidence="3">
    <location>
        <begin position="199"/>
        <end position="221"/>
    </location>
</feature>
<dbReference type="PROSITE" id="PS50096">
    <property type="entry name" value="IQ"/>
    <property type="match status" value="1"/>
</dbReference>
<feature type="compositionally biased region" description="Polar residues" evidence="3">
    <location>
        <begin position="272"/>
        <end position="287"/>
    </location>
</feature>
<feature type="compositionally biased region" description="Polar residues" evidence="3">
    <location>
        <begin position="329"/>
        <end position="349"/>
    </location>
</feature>
<accession>A0AAW0JPI2</accession>
<feature type="compositionally biased region" description="Polar residues" evidence="3">
    <location>
        <begin position="251"/>
        <end position="262"/>
    </location>
</feature>
<dbReference type="Proteomes" id="UP000237347">
    <property type="component" value="Unassembled WGS sequence"/>
</dbReference>
<evidence type="ECO:0000313" key="6">
    <source>
        <dbReference type="Proteomes" id="UP000237347"/>
    </source>
</evidence>
<evidence type="ECO:0000256" key="1">
    <source>
        <dbReference type="ARBA" id="ARBA00022860"/>
    </source>
</evidence>
<evidence type="ECO:0000256" key="2">
    <source>
        <dbReference type="ARBA" id="ARBA00024341"/>
    </source>
</evidence>
<comment type="caution">
    <text evidence="5">The sequence shown here is derived from an EMBL/GenBank/DDBJ whole genome shotgun (WGS) entry which is preliminary data.</text>
</comment>
<keyword evidence="6" id="KW-1185">Reference proteome</keyword>
<dbReference type="PANTHER" id="PTHR32295:SF33">
    <property type="entry name" value="PROTEIN IQ-DOMAIN 21"/>
    <property type="match status" value="1"/>
</dbReference>
<dbReference type="GO" id="GO:0005516">
    <property type="term" value="F:calmodulin binding"/>
    <property type="evidence" value="ECO:0007669"/>
    <property type="project" value="UniProtKB-KW"/>
</dbReference>
<gene>
    <name evidence="5" type="primary">IQD1_1</name>
    <name evidence="5" type="ORF">CFP56_030460</name>
</gene>